<dbReference type="InterPro" id="IPR012932">
    <property type="entry name" value="VKOR"/>
</dbReference>
<sequence length="30" mass="3555">MHWLIGQSLYELNKLCPYCTVVWIVTIALF</sequence>
<proteinExistence type="inferred from homology"/>
<comment type="similarity">
    <text evidence="2">Belongs to the VKOR family.</text>
</comment>
<evidence type="ECO:0000256" key="4">
    <source>
        <dbReference type="ARBA" id="ARBA00022719"/>
    </source>
</evidence>
<keyword evidence="5" id="KW-1133">Transmembrane helix</keyword>
<keyword evidence="12" id="KW-1185">Reference proteome</keyword>
<evidence type="ECO:0000256" key="9">
    <source>
        <dbReference type="ARBA" id="ARBA00023284"/>
    </source>
</evidence>
<comment type="subcellular location">
    <subcellularLocation>
        <location evidence="1">Membrane</location>
        <topology evidence="1">Multi-pass membrane protein</topology>
    </subcellularLocation>
</comment>
<evidence type="ECO:0000256" key="6">
    <source>
        <dbReference type="ARBA" id="ARBA00023002"/>
    </source>
</evidence>
<accession>A0ABV2ZH28</accession>
<evidence type="ECO:0000256" key="1">
    <source>
        <dbReference type="ARBA" id="ARBA00004141"/>
    </source>
</evidence>
<dbReference type="EMBL" id="JBEZVE010000007">
    <property type="protein sequence ID" value="MEU3781846.1"/>
    <property type="molecule type" value="Genomic_DNA"/>
</dbReference>
<evidence type="ECO:0000256" key="7">
    <source>
        <dbReference type="ARBA" id="ARBA00023136"/>
    </source>
</evidence>
<dbReference type="RefSeq" id="WP_334582112.1">
    <property type="nucleotide sequence ID" value="NZ_JBEZVE010000007.1"/>
</dbReference>
<keyword evidence="4" id="KW-0874">Quinone</keyword>
<evidence type="ECO:0000313" key="11">
    <source>
        <dbReference type="EMBL" id="MEU3781846.1"/>
    </source>
</evidence>
<keyword evidence="8" id="KW-1015">Disulfide bond</keyword>
<dbReference type="Pfam" id="PF07884">
    <property type="entry name" value="VKOR"/>
    <property type="match status" value="1"/>
</dbReference>
<evidence type="ECO:0000256" key="3">
    <source>
        <dbReference type="ARBA" id="ARBA00022692"/>
    </source>
</evidence>
<keyword evidence="7" id="KW-0472">Membrane</keyword>
<evidence type="ECO:0000313" key="12">
    <source>
        <dbReference type="Proteomes" id="UP001550739"/>
    </source>
</evidence>
<keyword evidence="9" id="KW-0676">Redox-active center</keyword>
<gene>
    <name evidence="11" type="ORF">AB0E89_14865</name>
</gene>
<dbReference type="InterPro" id="IPR038354">
    <property type="entry name" value="VKOR_sf"/>
</dbReference>
<comment type="caution">
    <text evidence="11">The sequence shown here is derived from an EMBL/GenBank/DDBJ whole genome shotgun (WGS) entry which is preliminary data.</text>
</comment>
<keyword evidence="6" id="KW-0560">Oxidoreductase</keyword>
<protein>
    <submittedName>
        <fullName evidence="11">Vitamin K epoxide reductase family protein</fullName>
    </submittedName>
</protein>
<evidence type="ECO:0000256" key="5">
    <source>
        <dbReference type="ARBA" id="ARBA00022989"/>
    </source>
</evidence>
<evidence type="ECO:0000256" key="8">
    <source>
        <dbReference type="ARBA" id="ARBA00023157"/>
    </source>
</evidence>
<dbReference type="Proteomes" id="UP001550739">
    <property type="component" value="Unassembled WGS sequence"/>
</dbReference>
<reference evidence="11 12" key="1">
    <citation type="submission" date="2024-06" db="EMBL/GenBank/DDBJ databases">
        <title>The Natural Products Discovery Center: Release of the First 8490 Sequenced Strains for Exploring Actinobacteria Biosynthetic Diversity.</title>
        <authorList>
            <person name="Kalkreuter E."/>
            <person name="Kautsar S.A."/>
            <person name="Yang D."/>
            <person name="Bader C.D."/>
            <person name="Teijaro C.N."/>
            <person name="Fluegel L."/>
            <person name="Davis C.M."/>
            <person name="Simpson J.R."/>
            <person name="Lauterbach L."/>
            <person name="Steele A.D."/>
            <person name="Gui C."/>
            <person name="Meng S."/>
            <person name="Li G."/>
            <person name="Viehrig K."/>
            <person name="Ye F."/>
            <person name="Su P."/>
            <person name="Kiefer A.F."/>
            <person name="Nichols A."/>
            <person name="Cepeda A.J."/>
            <person name="Yan W."/>
            <person name="Fan B."/>
            <person name="Jiang Y."/>
            <person name="Adhikari A."/>
            <person name="Zheng C.-J."/>
            <person name="Schuster L."/>
            <person name="Cowan T.M."/>
            <person name="Smanski M.J."/>
            <person name="Chevrette M.G."/>
            <person name="De Carvalho L.P.S."/>
            <person name="Shen B."/>
        </authorList>
    </citation>
    <scope>NUCLEOTIDE SEQUENCE [LARGE SCALE GENOMIC DNA]</scope>
    <source>
        <strain evidence="11 12">NPDC033843</strain>
    </source>
</reference>
<name>A0ABV2ZH28_9ACTN</name>
<evidence type="ECO:0000259" key="10">
    <source>
        <dbReference type="Pfam" id="PF07884"/>
    </source>
</evidence>
<evidence type="ECO:0000256" key="2">
    <source>
        <dbReference type="ARBA" id="ARBA00006214"/>
    </source>
</evidence>
<dbReference type="Gene3D" id="1.20.1440.130">
    <property type="entry name" value="VKOR domain"/>
    <property type="match status" value="1"/>
</dbReference>
<feature type="domain" description="Vitamin K epoxide reductase" evidence="10">
    <location>
        <begin position="2"/>
        <end position="30"/>
    </location>
</feature>
<organism evidence="11 12">
    <name type="scientific">Streptomyces sp. 900129855</name>
    <dbReference type="NCBI Taxonomy" id="3155129"/>
    <lineage>
        <taxon>Bacteria</taxon>
        <taxon>Bacillati</taxon>
        <taxon>Actinomycetota</taxon>
        <taxon>Actinomycetes</taxon>
        <taxon>Kitasatosporales</taxon>
        <taxon>Streptomycetaceae</taxon>
        <taxon>Streptomyces</taxon>
    </lineage>
</organism>
<keyword evidence="3" id="KW-0812">Transmembrane</keyword>